<dbReference type="GO" id="GO:0022857">
    <property type="term" value="F:transmembrane transporter activity"/>
    <property type="evidence" value="ECO:0007669"/>
    <property type="project" value="InterPro"/>
</dbReference>
<feature type="transmembrane region" description="Helical" evidence="4">
    <location>
        <begin position="204"/>
        <end position="224"/>
    </location>
</feature>
<dbReference type="PROSITE" id="PS50850">
    <property type="entry name" value="MFS"/>
    <property type="match status" value="1"/>
</dbReference>
<dbReference type="SUPFAM" id="SSF103473">
    <property type="entry name" value="MFS general substrate transporter"/>
    <property type="match status" value="1"/>
</dbReference>
<evidence type="ECO:0000256" key="2">
    <source>
        <dbReference type="ARBA" id="ARBA00006727"/>
    </source>
</evidence>
<evidence type="ECO:0000313" key="6">
    <source>
        <dbReference type="EMBL" id="KAJ5728529.1"/>
    </source>
</evidence>
<proteinExistence type="inferred from homology"/>
<feature type="transmembrane region" description="Helical" evidence="4">
    <location>
        <begin position="280"/>
        <end position="303"/>
    </location>
</feature>
<feature type="transmembrane region" description="Helical" evidence="4">
    <location>
        <begin position="47"/>
        <end position="68"/>
    </location>
</feature>
<feature type="compositionally biased region" description="Basic and acidic residues" evidence="3">
    <location>
        <begin position="1"/>
        <end position="15"/>
    </location>
</feature>
<evidence type="ECO:0000256" key="1">
    <source>
        <dbReference type="ARBA" id="ARBA00004141"/>
    </source>
</evidence>
<evidence type="ECO:0000259" key="5">
    <source>
        <dbReference type="PROSITE" id="PS50850"/>
    </source>
</evidence>
<dbReference type="Proteomes" id="UP001215712">
    <property type="component" value="Unassembled WGS sequence"/>
</dbReference>
<comment type="subcellular location">
    <subcellularLocation>
        <location evidence="1">Membrane</location>
        <topology evidence="1">Multi-pass membrane protein</topology>
    </subcellularLocation>
</comment>
<protein>
    <recommendedName>
        <fullName evidence="5">Major facilitator superfamily (MFS) profile domain-containing protein</fullName>
    </recommendedName>
</protein>
<feature type="transmembrane region" description="Helical" evidence="4">
    <location>
        <begin position="80"/>
        <end position="103"/>
    </location>
</feature>
<keyword evidence="4" id="KW-1133">Transmembrane helix</keyword>
<gene>
    <name evidence="6" type="ORF">N7493_004859</name>
</gene>
<dbReference type="InterPro" id="IPR020846">
    <property type="entry name" value="MFS_dom"/>
</dbReference>
<dbReference type="InterPro" id="IPR036259">
    <property type="entry name" value="MFS_trans_sf"/>
</dbReference>
<keyword evidence="7" id="KW-1185">Reference proteome</keyword>
<feature type="transmembrane region" description="Helical" evidence="4">
    <location>
        <begin position="139"/>
        <end position="160"/>
    </location>
</feature>
<evidence type="ECO:0000313" key="7">
    <source>
        <dbReference type="Proteomes" id="UP001215712"/>
    </source>
</evidence>
<dbReference type="InterPro" id="IPR011701">
    <property type="entry name" value="MFS"/>
</dbReference>
<dbReference type="PANTHER" id="PTHR11360:SF305">
    <property type="entry name" value="MAJOR FACILITATOR SUPERFAMILY (MFS) PROFILE DOMAIN-CONTAINING PROTEIN"/>
    <property type="match status" value="1"/>
</dbReference>
<reference evidence="6" key="1">
    <citation type="journal article" date="2023" name="IMA Fungus">
        <title>Comparative genomic study of the Penicillium genus elucidates a diverse pangenome and 15 lateral gene transfer events.</title>
        <authorList>
            <person name="Petersen C."/>
            <person name="Sorensen T."/>
            <person name="Nielsen M.R."/>
            <person name="Sondergaard T.E."/>
            <person name="Sorensen J.L."/>
            <person name="Fitzpatrick D.A."/>
            <person name="Frisvad J.C."/>
            <person name="Nielsen K.L."/>
        </authorList>
    </citation>
    <scope>NUCLEOTIDE SEQUENCE</scope>
    <source>
        <strain evidence="6">IBT 17514</strain>
    </source>
</reference>
<comment type="similarity">
    <text evidence="2">Belongs to the major facilitator superfamily. Monocarboxylate porter (TC 2.A.1.13) family.</text>
</comment>
<evidence type="ECO:0000256" key="4">
    <source>
        <dbReference type="SAM" id="Phobius"/>
    </source>
</evidence>
<feature type="transmembrane region" description="Helical" evidence="4">
    <location>
        <begin position="376"/>
        <end position="397"/>
    </location>
</feature>
<dbReference type="GO" id="GO:0016020">
    <property type="term" value="C:membrane"/>
    <property type="evidence" value="ECO:0007669"/>
    <property type="project" value="UniProtKB-SubCell"/>
</dbReference>
<evidence type="ECO:0000256" key="3">
    <source>
        <dbReference type="SAM" id="MobiDB-lite"/>
    </source>
</evidence>
<reference evidence="6" key="2">
    <citation type="submission" date="2023-01" db="EMBL/GenBank/DDBJ databases">
        <authorList>
            <person name="Petersen C."/>
        </authorList>
    </citation>
    <scope>NUCLEOTIDE SEQUENCE</scope>
    <source>
        <strain evidence="6">IBT 17514</strain>
    </source>
</reference>
<keyword evidence="4" id="KW-0472">Membrane</keyword>
<sequence length="439" mass="47540">IQHTKMQEEKCDRSGPRSQDYDSDSTSSSITKLEYDDSEEFDSWKGWAVVTASSCILFIYLGIIYSWGVLESELVDTMSFSLTTMTFVGSLATSFMVSIGFLVGMFIQRVGYRRTACLGALLMGLGEFMASWATTSLPGLFICHGVVFGIGGGLTILPCSTVPLRWFRKHRGLATGVVFGGGSLGAAIMSVATNLLVDEVGAAWTFRIFGLLLWAVCIPAGLFIRKPKNANITVPELQWYRFKERKFLVLFIGSGLGCFPLFVPSYFIPIFARAVASQKVAIIILAFWNVASTIGRVGAGFLADSVLGPLNSLVLSLFLAGVSSLVIWPFSSSIAVLSVFIVINGMGCGAFFSLIPTTVGSMFGARNALGILPLLWLGWFFGYFFGSPIAAGLYALADKNSGISAYRPAAYYTGAMSIVGMLIIVCVRWMYCGKLMTRV</sequence>
<feature type="transmembrane region" description="Helical" evidence="4">
    <location>
        <begin position="334"/>
        <end position="355"/>
    </location>
</feature>
<comment type="caution">
    <text evidence="6">The sequence shown here is derived from an EMBL/GenBank/DDBJ whole genome shotgun (WGS) entry which is preliminary data.</text>
</comment>
<organism evidence="6 7">
    <name type="scientific">Penicillium malachiteum</name>
    <dbReference type="NCBI Taxonomy" id="1324776"/>
    <lineage>
        <taxon>Eukaryota</taxon>
        <taxon>Fungi</taxon>
        <taxon>Dikarya</taxon>
        <taxon>Ascomycota</taxon>
        <taxon>Pezizomycotina</taxon>
        <taxon>Eurotiomycetes</taxon>
        <taxon>Eurotiomycetidae</taxon>
        <taxon>Eurotiales</taxon>
        <taxon>Aspergillaceae</taxon>
        <taxon>Penicillium</taxon>
    </lineage>
</organism>
<feature type="non-terminal residue" evidence="6">
    <location>
        <position position="439"/>
    </location>
</feature>
<keyword evidence="4" id="KW-0812">Transmembrane</keyword>
<dbReference type="PANTHER" id="PTHR11360">
    <property type="entry name" value="MONOCARBOXYLATE TRANSPORTER"/>
    <property type="match status" value="1"/>
</dbReference>
<feature type="transmembrane region" description="Helical" evidence="4">
    <location>
        <begin position="115"/>
        <end position="133"/>
    </location>
</feature>
<dbReference type="Gene3D" id="1.20.1250.20">
    <property type="entry name" value="MFS general substrate transporter like domains"/>
    <property type="match status" value="2"/>
</dbReference>
<feature type="region of interest" description="Disordered" evidence="3">
    <location>
        <begin position="1"/>
        <end position="29"/>
    </location>
</feature>
<dbReference type="EMBL" id="JAQJAN010000005">
    <property type="protein sequence ID" value="KAJ5728529.1"/>
    <property type="molecule type" value="Genomic_DNA"/>
</dbReference>
<feature type="transmembrane region" description="Helical" evidence="4">
    <location>
        <begin position="310"/>
        <end position="328"/>
    </location>
</feature>
<feature type="domain" description="Major facilitator superfamily (MFS) profile" evidence="5">
    <location>
        <begin position="246"/>
        <end position="439"/>
    </location>
</feature>
<feature type="transmembrane region" description="Helical" evidence="4">
    <location>
        <begin position="172"/>
        <end position="192"/>
    </location>
</feature>
<accession>A0AAD6HPB7</accession>
<dbReference type="Pfam" id="PF07690">
    <property type="entry name" value="MFS_1"/>
    <property type="match status" value="1"/>
</dbReference>
<dbReference type="InterPro" id="IPR050327">
    <property type="entry name" value="Proton-linked_MCT"/>
</dbReference>
<name>A0AAD6HPB7_9EURO</name>
<feature type="transmembrane region" description="Helical" evidence="4">
    <location>
        <begin position="409"/>
        <end position="431"/>
    </location>
</feature>
<feature type="transmembrane region" description="Helical" evidence="4">
    <location>
        <begin position="247"/>
        <end position="268"/>
    </location>
</feature>
<dbReference type="AlphaFoldDB" id="A0AAD6HPB7"/>